<evidence type="ECO:0000313" key="3">
    <source>
        <dbReference type="Proteomes" id="UP001589575"/>
    </source>
</evidence>
<dbReference type="EMBL" id="JBHMFI010000002">
    <property type="protein sequence ID" value="MFB9074611.1"/>
    <property type="molecule type" value="Genomic_DNA"/>
</dbReference>
<protein>
    <submittedName>
        <fullName evidence="2">Uncharacterized protein</fullName>
    </submittedName>
</protein>
<proteinExistence type="predicted"/>
<keyword evidence="3" id="KW-1185">Reference proteome</keyword>
<organism evidence="2 3">
    <name type="scientific">Citricoccus parietis</name>
    <dbReference type="NCBI Taxonomy" id="592307"/>
    <lineage>
        <taxon>Bacteria</taxon>
        <taxon>Bacillati</taxon>
        <taxon>Actinomycetota</taxon>
        <taxon>Actinomycetes</taxon>
        <taxon>Micrococcales</taxon>
        <taxon>Micrococcaceae</taxon>
        <taxon>Citricoccus</taxon>
    </lineage>
</organism>
<accession>A0ABV5G6N2</accession>
<reference evidence="2 3" key="1">
    <citation type="submission" date="2024-09" db="EMBL/GenBank/DDBJ databases">
        <authorList>
            <person name="Sun Q."/>
            <person name="Mori K."/>
        </authorList>
    </citation>
    <scope>NUCLEOTIDE SEQUENCE [LARGE SCALE GENOMIC DNA]</scope>
    <source>
        <strain evidence="2 3">CCM 7609</strain>
    </source>
</reference>
<dbReference type="Proteomes" id="UP001589575">
    <property type="component" value="Unassembled WGS sequence"/>
</dbReference>
<comment type="caution">
    <text evidence="2">The sequence shown here is derived from an EMBL/GenBank/DDBJ whole genome shotgun (WGS) entry which is preliminary data.</text>
</comment>
<name>A0ABV5G6N2_9MICC</name>
<evidence type="ECO:0000256" key="1">
    <source>
        <dbReference type="SAM" id="MobiDB-lite"/>
    </source>
</evidence>
<evidence type="ECO:0000313" key="2">
    <source>
        <dbReference type="EMBL" id="MFB9074611.1"/>
    </source>
</evidence>
<sequence>MPRCCGPASRRGAVTSCTRGGMRRAAMQQSTGPPAASSGRWNADSPCRSVRSWTPATAP</sequence>
<feature type="region of interest" description="Disordered" evidence="1">
    <location>
        <begin position="1"/>
        <end position="59"/>
    </location>
</feature>
<gene>
    <name evidence="2" type="ORF">ACFFX0_26845</name>
</gene>